<dbReference type="EMBL" id="MU865952">
    <property type="protein sequence ID" value="KAK4447109.1"/>
    <property type="molecule type" value="Genomic_DNA"/>
</dbReference>
<dbReference type="Pfam" id="PF14856">
    <property type="entry name" value="Hce2"/>
    <property type="match status" value="1"/>
</dbReference>
<keyword evidence="1" id="KW-0732">Signal</keyword>
<dbReference type="Proteomes" id="UP001321760">
    <property type="component" value="Unassembled WGS sequence"/>
</dbReference>
<name>A0AAV9GE80_9PEZI</name>
<sequence length="165" mass="18255">MKLTIAPNLALAILTLTGIAESARNPPSASRRTSPYPPTLFHRDLAKRDVNCPSHMAWGNFPEDNAPLLTDCEHLRDTLTGSENFSINVDSETELARYETCAIIVHHQSVDFINVGEEDLFNLLNVSIPAVGRHGHLQVEGQLFCKEADGTTEVGVYFRIDLPEN</sequence>
<feature type="signal peptide" evidence="1">
    <location>
        <begin position="1"/>
        <end position="22"/>
    </location>
</feature>
<reference evidence="3" key="2">
    <citation type="submission" date="2023-05" db="EMBL/GenBank/DDBJ databases">
        <authorList>
            <consortium name="Lawrence Berkeley National Laboratory"/>
            <person name="Steindorff A."/>
            <person name="Hensen N."/>
            <person name="Bonometti L."/>
            <person name="Westerberg I."/>
            <person name="Brannstrom I.O."/>
            <person name="Guillou S."/>
            <person name="Cros-Aarteil S."/>
            <person name="Calhoun S."/>
            <person name="Haridas S."/>
            <person name="Kuo A."/>
            <person name="Mondo S."/>
            <person name="Pangilinan J."/>
            <person name="Riley R."/>
            <person name="Labutti K."/>
            <person name="Andreopoulos B."/>
            <person name="Lipzen A."/>
            <person name="Chen C."/>
            <person name="Yanf M."/>
            <person name="Daum C."/>
            <person name="Ng V."/>
            <person name="Clum A."/>
            <person name="Ohm R."/>
            <person name="Martin F."/>
            <person name="Silar P."/>
            <person name="Natvig D."/>
            <person name="Lalanne C."/>
            <person name="Gautier V."/>
            <person name="Ament-Velasquez S.L."/>
            <person name="Kruys A."/>
            <person name="Hutchinson M.I."/>
            <person name="Powell A.J."/>
            <person name="Barry K."/>
            <person name="Miller A.N."/>
            <person name="Grigoriev I.V."/>
            <person name="Debuchy R."/>
            <person name="Gladieux P."/>
            <person name="Thoren M.H."/>
            <person name="Johannesson H."/>
        </authorList>
    </citation>
    <scope>NUCLEOTIDE SEQUENCE</scope>
    <source>
        <strain evidence="3">PSN243</strain>
    </source>
</reference>
<keyword evidence="4" id="KW-1185">Reference proteome</keyword>
<evidence type="ECO:0000313" key="4">
    <source>
        <dbReference type="Proteomes" id="UP001321760"/>
    </source>
</evidence>
<dbReference type="InterPro" id="IPR029226">
    <property type="entry name" value="Ecp2-like"/>
</dbReference>
<comment type="caution">
    <text evidence="3">The sequence shown here is derived from an EMBL/GenBank/DDBJ whole genome shotgun (WGS) entry which is preliminary data.</text>
</comment>
<dbReference type="AlphaFoldDB" id="A0AAV9GE80"/>
<gene>
    <name evidence="3" type="ORF">QBC34DRAFT_427656</name>
</gene>
<organism evidence="3 4">
    <name type="scientific">Podospora aff. communis PSN243</name>
    <dbReference type="NCBI Taxonomy" id="3040156"/>
    <lineage>
        <taxon>Eukaryota</taxon>
        <taxon>Fungi</taxon>
        <taxon>Dikarya</taxon>
        <taxon>Ascomycota</taxon>
        <taxon>Pezizomycotina</taxon>
        <taxon>Sordariomycetes</taxon>
        <taxon>Sordariomycetidae</taxon>
        <taxon>Sordariales</taxon>
        <taxon>Podosporaceae</taxon>
        <taxon>Podospora</taxon>
    </lineage>
</organism>
<evidence type="ECO:0000256" key="1">
    <source>
        <dbReference type="SAM" id="SignalP"/>
    </source>
</evidence>
<proteinExistence type="predicted"/>
<feature type="chain" id="PRO_5043967558" description="Ecp2 effector protein-like domain-containing protein" evidence="1">
    <location>
        <begin position="23"/>
        <end position="165"/>
    </location>
</feature>
<protein>
    <recommendedName>
        <fullName evidence="2">Ecp2 effector protein-like domain-containing protein</fullName>
    </recommendedName>
</protein>
<feature type="domain" description="Ecp2 effector protein-like" evidence="2">
    <location>
        <begin position="62"/>
        <end position="145"/>
    </location>
</feature>
<evidence type="ECO:0000313" key="3">
    <source>
        <dbReference type="EMBL" id="KAK4447109.1"/>
    </source>
</evidence>
<evidence type="ECO:0000259" key="2">
    <source>
        <dbReference type="Pfam" id="PF14856"/>
    </source>
</evidence>
<reference evidence="3" key="1">
    <citation type="journal article" date="2023" name="Mol. Phylogenet. Evol.">
        <title>Genome-scale phylogeny and comparative genomics of the fungal order Sordariales.</title>
        <authorList>
            <person name="Hensen N."/>
            <person name="Bonometti L."/>
            <person name="Westerberg I."/>
            <person name="Brannstrom I.O."/>
            <person name="Guillou S."/>
            <person name="Cros-Aarteil S."/>
            <person name="Calhoun S."/>
            <person name="Haridas S."/>
            <person name="Kuo A."/>
            <person name="Mondo S."/>
            <person name="Pangilinan J."/>
            <person name="Riley R."/>
            <person name="LaButti K."/>
            <person name="Andreopoulos B."/>
            <person name="Lipzen A."/>
            <person name="Chen C."/>
            <person name="Yan M."/>
            <person name="Daum C."/>
            <person name="Ng V."/>
            <person name="Clum A."/>
            <person name="Steindorff A."/>
            <person name="Ohm R.A."/>
            <person name="Martin F."/>
            <person name="Silar P."/>
            <person name="Natvig D.O."/>
            <person name="Lalanne C."/>
            <person name="Gautier V."/>
            <person name="Ament-Velasquez S.L."/>
            <person name="Kruys A."/>
            <person name="Hutchinson M.I."/>
            <person name="Powell A.J."/>
            <person name="Barry K."/>
            <person name="Miller A.N."/>
            <person name="Grigoriev I.V."/>
            <person name="Debuchy R."/>
            <person name="Gladieux P."/>
            <person name="Hiltunen Thoren M."/>
            <person name="Johannesson H."/>
        </authorList>
    </citation>
    <scope>NUCLEOTIDE SEQUENCE</scope>
    <source>
        <strain evidence="3">PSN243</strain>
    </source>
</reference>
<accession>A0AAV9GE80</accession>